<sequence length="319" mass="35313">MGAHRQGFRRCGGLKESMSNPIHEKSAVAVDADALVTLQAWQGRSETLADEITASPVRALSATLDRDDPLPTPGTRLPELWHWLYFLPHHRQSEIGEDGHARRGGFLPPVPLPRRMWAGGRLAWEEGNPLQVGDKVERTSTIASVTHKAGRSGELVFVLVRHEVRNQRGLALTEEHDIVYRAAAAPGEKAPAPTPAPKDADFSREIVPDDVLLFRYSALTFNGHRIHYDRRYVTEVEGYPGLIVHGPLIATLLVDLLRRNVPGARLARFEFRAVRPTFDIAPFRVHGKPAEGSTEGKTFSLWGEDADGWLTMQATAVLA</sequence>
<dbReference type="InterPro" id="IPR029069">
    <property type="entry name" value="HotDog_dom_sf"/>
</dbReference>
<dbReference type="InterPro" id="IPR039569">
    <property type="entry name" value="FAS1-like_DH_region"/>
</dbReference>
<dbReference type="EMBL" id="KT944269">
    <property type="protein sequence ID" value="ALV86578.1"/>
    <property type="molecule type" value="Genomic_DNA"/>
</dbReference>
<dbReference type="Gene3D" id="3.10.129.10">
    <property type="entry name" value="Hotdog Thioesterase"/>
    <property type="match status" value="2"/>
</dbReference>
<dbReference type="PANTHER" id="PTHR28152">
    <property type="entry name" value="HYDROXYACYL-THIOESTER DEHYDRATASE TYPE 2, MITOCHONDRIAL"/>
    <property type="match status" value="1"/>
</dbReference>
<organism evidence="2">
    <name type="scientific">uncultured bacterium 25</name>
    <dbReference type="NCBI Taxonomy" id="1748273"/>
    <lineage>
        <taxon>Bacteria</taxon>
        <taxon>environmental samples</taxon>
    </lineage>
</organism>
<name>A0A0U3SM66_9BACT</name>
<protein>
    <submittedName>
        <fullName evidence="2">Acyl-CoA dehydrogenase</fullName>
    </submittedName>
</protein>
<dbReference type="SUPFAM" id="SSF54637">
    <property type="entry name" value="Thioesterase/thiol ester dehydrase-isomerase"/>
    <property type="match status" value="2"/>
</dbReference>
<evidence type="ECO:0000313" key="2">
    <source>
        <dbReference type="EMBL" id="ALV86578.1"/>
    </source>
</evidence>
<feature type="domain" description="FAS1-like dehydratase" evidence="1">
    <location>
        <begin position="50"/>
        <end position="171"/>
    </location>
</feature>
<dbReference type="PANTHER" id="PTHR28152:SF1">
    <property type="entry name" value="HYDROXYACYL-THIOESTER DEHYDRATASE TYPE 2, MITOCHONDRIAL"/>
    <property type="match status" value="1"/>
</dbReference>
<dbReference type="GO" id="GO:0019171">
    <property type="term" value="F:(3R)-hydroxyacyl-[acyl-carrier-protein] dehydratase activity"/>
    <property type="evidence" value="ECO:0007669"/>
    <property type="project" value="TreeGrafter"/>
</dbReference>
<accession>A0A0U3SM66</accession>
<evidence type="ECO:0000259" key="1">
    <source>
        <dbReference type="Pfam" id="PF13452"/>
    </source>
</evidence>
<dbReference type="InterPro" id="IPR052741">
    <property type="entry name" value="Mitochondrial_HTD2"/>
</dbReference>
<dbReference type="Pfam" id="PF13452">
    <property type="entry name" value="FAS1_DH_region"/>
    <property type="match status" value="1"/>
</dbReference>
<dbReference type="AlphaFoldDB" id="A0A0U3SM66"/>
<reference evidence="2" key="1">
    <citation type="submission" date="2015-10" db="EMBL/GenBank/DDBJ databases">
        <title>Biosynthesis of SCL-MCL polyhydroxyalkanoates by metagenomic clones in Pseudomonas putida.</title>
        <authorList>
            <person name="Cheng J."/>
            <person name="Charles T.C."/>
        </authorList>
    </citation>
    <scope>NUCLEOTIDE SEQUENCE</scope>
</reference>
<proteinExistence type="predicted"/>